<dbReference type="EMBL" id="GBRH01177465">
    <property type="protein sequence ID" value="JAE20431.1"/>
    <property type="molecule type" value="Transcribed_RNA"/>
</dbReference>
<sequence length="57" mass="6903">MQASFCRKMHSFSFFKNRILSIIRTYDLLLTIFLPSALQQNDYMNLEQSELQNRRFP</sequence>
<reference evidence="1" key="1">
    <citation type="submission" date="2014-09" db="EMBL/GenBank/DDBJ databases">
        <authorList>
            <person name="Magalhaes I.L.F."/>
            <person name="Oliveira U."/>
            <person name="Santos F.R."/>
            <person name="Vidigal T.H.D.A."/>
            <person name="Brescovit A.D."/>
            <person name="Santos A.J."/>
        </authorList>
    </citation>
    <scope>NUCLEOTIDE SEQUENCE</scope>
    <source>
        <tissue evidence="1">Shoot tissue taken approximately 20 cm above the soil surface</tissue>
    </source>
</reference>
<proteinExistence type="predicted"/>
<name>A0A0A9GD06_ARUDO</name>
<reference evidence="1" key="2">
    <citation type="journal article" date="2015" name="Data Brief">
        <title>Shoot transcriptome of the giant reed, Arundo donax.</title>
        <authorList>
            <person name="Barrero R.A."/>
            <person name="Guerrero F.D."/>
            <person name="Moolhuijzen P."/>
            <person name="Goolsby J.A."/>
            <person name="Tidwell J."/>
            <person name="Bellgard S.E."/>
            <person name="Bellgard M.I."/>
        </authorList>
    </citation>
    <scope>NUCLEOTIDE SEQUENCE</scope>
    <source>
        <tissue evidence="1">Shoot tissue taken approximately 20 cm above the soil surface</tissue>
    </source>
</reference>
<accession>A0A0A9GD06</accession>
<evidence type="ECO:0000313" key="1">
    <source>
        <dbReference type="EMBL" id="JAE20431.1"/>
    </source>
</evidence>
<protein>
    <submittedName>
        <fullName evidence="1">Uncharacterized protein</fullName>
    </submittedName>
</protein>
<organism evidence="1">
    <name type="scientific">Arundo donax</name>
    <name type="common">Giant reed</name>
    <name type="synonym">Donax arundinaceus</name>
    <dbReference type="NCBI Taxonomy" id="35708"/>
    <lineage>
        <taxon>Eukaryota</taxon>
        <taxon>Viridiplantae</taxon>
        <taxon>Streptophyta</taxon>
        <taxon>Embryophyta</taxon>
        <taxon>Tracheophyta</taxon>
        <taxon>Spermatophyta</taxon>
        <taxon>Magnoliopsida</taxon>
        <taxon>Liliopsida</taxon>
        <taxon>Poales</taxon>
        <taxon>Poaceae</taxon>
        <taxon>PACMAD clade</taxon>
        <taxon>Arundinoideae</taxon>
        <taxon>Arundineae</taxon>
        <taxon>Arundo</taxon>
    </lineage>
</organism>
<dbReference type="AlphaFoldDB" id="A0A0A9GD06"/>